<evidence type="ECO:0000256" key="1">
    <source>
        <dbReference type="SAM" id="Coils"/>
    </source>
</evidence>
<comment type="caution">
    <text evidence="2">The sequence shown here is derived from an EMBL/GenBank/DDBJ whole genome shotgun (WGS) entry which is preliminary data.</text>
</comment>
<dbReference type="PANTHER" id="PTHR11669:SF8">
    <property type="entry name" value="DNA POLYMERASE III SUBUNIT DELTA"/>
    <property type="match status" value="1"/>
</dbReference>
<keyword evidence="1" id="KW-0175">Coiled coil</keyword>
<dbReference type="InterPro" id="IPR050238">
    <property type="entry name" value="DNA_Rep/Repair_Clamp_Loader"/>
</dbReference>
<dbReference type="Pfam" id="PF13177">
    <property type="entry name" value="DNA_pol3_delta2"/>
    <property type="match status" value="1"/>
</dbReference>
<dbReference type="InterPro" id="IPR027417">
    <property type="entry name" value="P-loop_NTPase"/>
</dbReference>
<feature type="coiled-coil region" evidence="1">
    <location>
        <begin position="233"/>
        <end position="260"/>
    </location>
</feature>
<dbReference type="NCBIfam" id="NF005926">
    <property type="entry name" value="PRK07940.1"/>
    <property type="match status" value="1"/>
</dbReference>
<reference evidence="2 3" key="1">
    <citation type="journal article" date="2019" name="Int. J. Syst. Evol. Microbiol.">
        <title>The Global Catalogue of Microorganisms (GCM) 10K type strain sequencing project: providing services to taxonomists for standard genome sequencing and annotation.</title>
        <authorList>
            <consortium name="The Broad Institute Genomics Platform"/>
            <consortium name="The Broad Institute Genome Sequencing Center for Infectious Disease"/>
            <person name="Wu L."/>
            <person name="Ma J."/>
        </authorList>
    </citation>
    <scope>NUCLEOTIDE SEQUENCE [LARGE SCALE GENOMIC DNA]</scope>
    <source>
        <strain evidence="2 3">JCM 10671</strain>
    </source>
</reference>
<dbReference type="Proteomes" id="UP001500957">
    <property type="component" value="Unassembled WGS sequence"/>
</dbReference>
<dbReference type="EMBL" id="BAAAHE010000001">
    <property type="protein sequence ID" value="GAA0602809.1"/>
    <property type="molecule type" value="Genomic_DNA"/>
</dbReference>
<dbReference type="PANTHER" id="PTHR11669">
    <property type="entry name" value="REPLICATION FACTOR C / DNA POLYMERASE III GAMMA-TAU SUBUNIT"/>
    <property type="match status" value="1"/>
</dbReference>
<proteinExistence type="predicted"/>
<organism evidence="2 3">
    <name type="scientific">Sporichthya brevicatena</name>
    <dbReference type="NCBI Taxonomy" id="171442"/>
    <lineage>
        <taxon>Bacteria</taxon>
        <taxon>Bacillati</taxon>
        <taxon>Actinomycetota</taxon>
        <taxon>Actinomycetes</taxon>
        <taxon>Sporichthyales</taxon>
        <taxon>Sporichthyaceae</taxon>
        <taxon>Sporichthya</taxon>
    </lineage>
</organism>
<dbReference type="RefSeq" id="WP_344600311.1">
    <property type="nucleotide sequence ID" value="NZ_BAAAHE010000001.1"/>
</dbReference>
<evidence type="ECO:0000313" key="3">
    <source>
        <dbReference type="Proteomes" id="UP001500957"/>
    </source>
</evidence>
<dbReference type="Gene3D" id="3.40.50.300">
    <property type="entry name" value="P-loop containing nucleotide triphosphate hydrolases"/>
    <property type="match status" value="1"/>
</dbReference>
<evidence type="ECO:0000313" key="2">
    <source>
        <dbReference type="EMBL" id="GAA0602809.1"/>
    </source>
</evidence>
<sequence length="379" mass="39513">MTLGGVWADVVGQESAVAALAAAVAGEPGAMTHAWLVTGPPGSGRSVAARAFAAALQCPQGGCGECSECHTVLTGTHADVEVLTTELLSIGVKETRELVRRAALSPSNGRWQVIIAEDSDRLTDQAANALLKAIEEPPPRTVWILCAPSADDVLPTIRSRCRSVHLVTPSTTAVAEVLARRDGIDPETARVAALASQGHIGRARRLATDPDARSRRADVLALPRGITDVGSCLRAAERLIEAVKADVAAASEISDAAEREALKSALGIGTGAKQPPGAATALKELEKRQKARATRAQRDGLDRALVDLVAFYRDVLAVQLGADVEPVNAAEAAAVREIAADSTPETTLRRIEAVLACRTALETNAAPLLAVEAMTLALR</sequence>
<dbReference type="InterPro" id="IPR004622">
    <property type="entry name" value="DNA_pol_HolB"/>
</dbReference>
<keyword evidence="3" id="KW-1185">Reference proteome</keyword>
<protein>
    <submittedName>
        <fullName evidence="2">DNA polymerase III subunit delta</fullName>
    </submittedName>
</protein>
<dbReference type="NCBIfam" id="TIGR00678">
    <property type="entry name" value="holB"/>
    <property type="match status" value="1"/>
</dbReference>
<name>A0ABN1G2E1_9ACTN</name>
<accession>A0ABN1G2E1</accession>
<dbReference type="SUPFAM" id="SSF52540">
    <property type="entry name" value="P-loop containing nucleoside triphosphate hydrolases"/>
    <property type="match status" value="1"/>
</dbReference>
<gene>
    <name evidence="2" type="ORF">GCM10009547_00300</name>
</gene>